<dbReference type="KEGG" id="mdn:JT25_001275"/>
<accession>A0A140E402</accession>
<evidence type="ECO:0000313" key="3">
    <source>
        <dbReference type="Proteomes" id="UP000030512"/>
    </source>
</evidence>
<protein>
    <recommendedName>
        <fullName evidence="4">PEP-CTERM protein-sorting domain-containing protein</fullName>
    </recommendedName>
</protein>
<keyword evidence="1" id="KW-0732">Signal</keyword>
<evidence type="ECO:0000256" key="1">
    <source>
        <dbReference type="SAM" id="SignalP"/>
    </source>
</evidence>
<keyword evidence="3" id="KW-1185">Reference proteome</keyword>
<organism evidence="2 3">
    <name type="scientific">Methylomonas denitrificans</name>
    <dbReference type="NCBI Taxonomy" id="1538553"/>
    <lineage>
        <taxon>Bacteria</taxon>
        <taxon>Pseudomonadati</taxon>
        <taxon>Pseudomonadota</taxon>
        <taxon>Gammaproteobacteria</taxon>
        <taxon>Methylococcales</taxon>
        <taxon>Methylococcaceae</taxon>
        <taxon>Methylomonas</taxon>
    </lineage>
</organism>
<gene>
    <name evidence="2" type="ORF">JT25_001275</name>
</gene>
<name>A0A140E402_9GAMM</name>
<feature type="chain" id="PRO_5007807290" description="PEP-CTERM protein-sorting domain-containing protein" evidence="1">
    <location>
        <begin position="27"/>
        <end position="225"/>
    </location>
</feature>
<evidence type="ECO:0008006" key="4">
    <source>
        <dbReference type="Google" id="ProtNLM"/>
    </source>
</evidence>
<feature type="signal peptide" evidence="1">
    <location>
        <begin position="1"/>
        <end position="26"/>
    </location>
</feature>
<reference evidence="2 3" key="1">
    <citation type="journal article" date="2015" name="Environ. Microbiol.">
        <title>Methane oxidation coupled to nitrate reduction under hypoxia by the Gammaproteobacterium Methylomonas denitrificans, sp. nov. type strain FJG1.</title>
        <authorList>
            <person name="Kits K.D."/>
            <person name="Klotz M.G."/>
            <person name="Stein L.Y."/>
        </authorList>
    </citation>
    <scope>NUCLEOTIDE SEQUENCE [LARGE SCALE GENOMIC DNA]</scope>
    <source>
        <strain evidence="2 3">FJG1</strain>
    </source>
</reference>
<dbReference type="EMBL" id="CP014476">
    <property type="protein sequence ID" value="AMK75126.1"/>
    <property type="molecule type" value="Genomic_DNA"/>
</dbReference>
<dbReference type="Proteomes" id="UP000030512">
    <property type="component" value="Chromosome"/>
</dbReference>
<sequence length="225" mass="24068">MNIIVRYLALTFSIIVSAGLCTPATAALVQYTYTGNTFTDIYPPGLGDVGVNISFIVDESLLPKNGRAVLDVDDYSGARIPFTFSFGLGQYFKIDTAGFYTNPNNTGVDPHFQTYYDRSARIEFDTDADGHLRGNWNAVLNKHEYGRPGLLGGVSISSVANGLNSVDAGELIYSLTGSVTGNPGTWERLLAPVPLPSAMLLFGSAVVGLCIGRRRLFLADSPSAA</sequence>
<dbReference type="RefSeq" id="WP_036273418.1">
    <property type="nucleotide sequence ID" value="NZ_CP014476.1"/>
</dbReference>
<dbReference type="AlphaFoldDB" id="A0A140E402"/>
<dbReference type="OrthoDB" id="5573114at2"/>
<evidence type="ECO:0000313" key="2">
    <source>
        <dbReference type="EMBL" id="AMK75126.1"/>
    </source>
</evidence>
<proteinExistence type="predicted"/>